<dbReference type="Gene3D" id="3.40.50.620">
    <property type="entry name" value="HUPs"/>
    <property type="match status" value="1"/>
</dbReference>
<evidence type="ECO:0000256" key="1">
    <source>
        <dbReference type="ARBA" id="ARBA00013160"/>
    </source>
</evidence>
<organism evidence="10 11">
    <name type="scientific">Lutispora thermophila DSM 19022</name>
    <dbReference type="NCBI Taxonomy" id="1122184"/>
    <lineage>
        <taxon>Bacteria</taxon>
        <taxon>Bacillati</taxon>
        <taxon>Bacillota</taxon>
        <taxon>Clostridia</taxon>
        <taxon>Lutisporales</taxon>
        <taxon>Lutisporaceae</taxon>
        <taxon>Lutispora</taxon>
    </lineage>
</organism>
<dbReference type="InterPro" id="IPR024088">
    <property type="entry name" value="Tyr-tRNA-ligase_bac-type"/>
</dbReference>
<dbReference type="GO" id="GO:0005829">
    <property type="term" value="C:cytosol"/>
    <property type="evidence" value="ECO:0007669"/>
    <property type="project" value="TreeGrafter"/>
</dbReference>
<dbReference type="NCBIfam" id="TIGR00234">
    <property type="entry name" value="tyrS"/>
    <property type="match status" value="1"/>
</dbReference>
<sequence length="418" mass="47955">MVDVMSFISTLEKECSDFKRNLNDIGVEEQIDIIKMACSHVYPEDHIIEEFSQAKKDNRSLVIKFGMDPMDTDIMIDHMVPIVLLSKLQRMGHKIVFLIGDFTALIGDPSDMSIKQRKLNKKKIEANVKGLKKDLYGFIDFAKTDIFYNSSWLNEIKLPDIIEIMLKLEVSQTLKREDFRKKLMDDEGITYAELIYSFIMGIDSLHIKPDLELGREDQLDNLKLCRRMMEAKEMKPEVIMTTYALPQGDLFSIDEDPIEIFNRIAKLDDKNVLQWYKLLTEITPKTVLELENAINNNYINMQTIKEILAKVIATKLFGQEKSSLAYIEYIKGIVKNAPTKEIRMIHGSKMSIGEFLAASTDLTLPQAEDIVRTGGARALSCDGDCLTYVLNSDEDISSIFFDKFYIIVGDELVLRIRK</sequence>
<evidence type="ECO:0000256" key="3">
    <source>
        <dbReference type="ARBA" id="ARBA00022741"/>
    </source>
</evidence>
<evidence type="ECO:0000256" key="2">
    <source>
        <dbReference type="ARBA" id="ARBA00022598"/>
    </source>
</evidence>
<dbReference type="AlphaFoldDB" id="A0A1M6AZP2"/>
<keyword evidence="11" id="KW-1185">Reference proteome</keyword>
<dbReference type="EC" id="6.1.1.1" evidence="1 8"/>
<evidence type="ECO:0000256" key="5">
    <source>
        <dbReference type="ARBA" id="ARBA00022917"/>
    </source>
</evidence>
<keyword evidence="6 9" id="KW-0030">Aminoacyl-tRNA synthetase</keyword>
<dbReference type="Pfam" id="PF00579">
    <property type="entry name" value="tRNA-synt_1b"/>
    <property type="match status" value="1"/>
</dbReference>
<accession>A0A1M6AZP2</accession>
<comment type="similarity">
    <text evidence="9">Belongs to the class-I aminoacyl-tRNA synthetase family.</text>
</comment>
<dbReference type="PANTHER" id="PTHR11766">
    <property type="entry name" value="TYROSYL-TRNA SYNTHETASE"/>
    <property type="match status" value="1"/>
</dbReference>
<keyword evidence="2 9" id="KW-0436">Ligase</keyword>
<comment type="catalytic activity">
    <reaction evidence="7">
        <text>tRNA(Tyr) + L-tyrosine + ATP = L-tyrosyl-tRNA(Tyr) + AMP + diphosphate + H(+)</text>
        <dbReference type="Rhea" id="RHEA:10220"/>
        <dbReference type="Rhea" id="RHEA-COMP:9706"/>
        <dbReference type="Rhea" id="RHEA-COMP:9707"/>
        <dbReference type="ChEBI" id="CHEBI:15378"/>
        <dbReference type="ChEBI" id="CHEBI:30616"/>
        <dbReference type="ChEBI" id="CHEBI:33019"/>
        <dbReference type="ChEBI" id="CHEBI:58315"/>
        <dbReference type="ChEBI" id="CHEBI:78442"/>
        <dbReference type="ChEBI" id="CHEBI:78536"/>
        <dbReference type="ChEBI" id="CHEBI:456215"/>
        <dbReference type="EC" id="6.1.1.1"/>
    </reaction>
</comment>
<dbReference type="Gene3D" id="1.10.240.10">
    <property type="entry name" value="Tyrosyl-Transfer RNA Synthetase"/>
    <property type="match status" value="1"/>
</dbReference>
<dbReference type="GO" id="GO:0005524">
    <property type="term" value="F:ATP binding"/>
    <property type="evidence" value="ECO:0007669"/>
    <property type="project" value="UniProtKB-KW"/>
</dbReference>
<dbReference type="PRINTS" id="PR01040">
    <property type="entry name" value="TRNASYNTHTYR"/>
</dbReference>
<dbReference type="STRING" id="1122184.SAMN02745176_00199"/>
<dbReference type="GO" id="GO:0004831">
    <property type="term" value="F:tyrosine-tRNA ligase activity"/>
    <property type="evidence" value="ECO:0007669"/>
    <property type="project" value="UniProtKB-UniRule"/>
</dbReference>
<evidence type="ECO:0000256" key="7">
    <source>
        <dbReference type="ARBA" id="ARBA00048248"/>
    </source>
</evidence>
<name>A0A1M6AZP2_9FIRM</name>
<dbReference type="PANTHER" id="PTHR11766:SF1">
    <property type="entry name" value="TYROSINE--TRNA LIGASE"/>
    <property type="match status" value="1"/>
</dbReference>
<evidence type="ECO:0000256" key="6">
    <source>
        <dbReference type="ARBA" id="ARBA00023146"/>
    </source>
</evidence>
<evidence type="ECO:0000313" key="11">
    <source>
        <dbReference type="Proteomes" id="UP000184442"/>
    </source>
</evidence>
<dbReference type="EMBL" id="FQZS01000003">
    <property type="protein sequence ID" value="SHI41945.1"/>
    <property type="molecule type" value="Genomic_DNA"/>
</dbReference>
<reference evidence="10 11" key="1">
    <citation type="submission" date="2016-11" db="EMBL/GenBank/DDBJ databases">
        <authorList>
            <person name="Jaros S."/>
            <person name="Januszkiewicz K."/>
            <person name="Wedrychowicz H."/>
        </authorList>
    </citation>
    <scope>NUCLEOTIDE SEQUENCE [LARGE SCALE GENOMIC DNA]</scope>
    <source>
        <strain evidence="10 11">DSM 19022</strain>
    </source>
</reference>
<dbReference type="GO" id="GO:0006437">
    <property type="term" value="P:tyrosyl-tRNA aminoacylation"/>
    <property type="evidence" value="ECO:0007669"/>
    <property type="project" value="UniProtKB-UniRule"/>
</dbReference>
<dbReference type="OrthoDB" id="9804243at2"/>
<evidence type="ECO:0000256" key="8">
    <source>
        <dbReference type="NCBIfam" id="TIGR00234"/>
    </source>
</evidence>
<dbReference type="SUPFAM" id="SSF52374">
    <property type="entry name" value="Nucleotidylyl transferase"/>
    <property type="match status" value="1"/>
</dbReference>
<dbReference type="InterPro" id="IPR002307">
    <property type="entry name" value="Tyr-tRNA-ligase"/>
</dbReference>
<evidence type="ECO:0000256" key="4">
    <source>
        <dbReference type="ARBA" id="ARBA00022840"/>
    </source>
</evidence>
<dbReference type="InterPro" id="IPR002305">
    <property type="entry name" value="aa-tRNA-synth_Ic"/>
</dbReference>
<dbReference type="InterPro" id="IPR014729">
    <property type="entry name" value="Rossmann-like_a/b/a_fold"/>
</dbReference>
<protein>
    <recommendedName>
        <fullName evidence="1 8">Tyrosine--tRNA ligase</fullName>
        <ecNumber evidence="1 8">6.1.1.1</ecNumber>
    </recommendedName>
</protein>
<dbReference type="Proteomes" id="UP000184442">
    <property type="component" value="Unassembled WGS sequence"/>
</dbReference>
<keyword evidence="3 9" id="KW-0547">Nucleotide-binding</keyword>
<proteinExistence type="inferred from homology"/>
<evidence type="ECO:0000256" key="9">
    <source>
        <dbReference type="RuleBase" id="RU363036"/>
    </source>
</evidence>
<keyword evidence="4 9" id="KW-0067">ATP-binding</keyword>
<dbReference type="RefSeq" id="WP_073023565.1">
    <property type="nucleotide sequence ID" value="NZ_FQZS01000003.1"/>
</dbReference>
<evidence type="ECO:0000313" key="10">
    <source>
        <dbReference type="EMBL" id="SHI41945.1"/>
    </source>
</evidence>
<gene>
    <name evidence="10" type="ORF">SAMN02745176_00199</name>
</gene>
<keyword evidence="5 9" id="KW-0648">Protein biosynthesis</keyword>